<organism evidence="1 2">
    <name type="scientific">Amphibalanus amphitrite</name>
    <name type="common">Striped barnacle</name>
    <name type="synonym">Balanus amphitrite</name>
    <dbReference type="NCBI Taxonomy" id="1232801"/>
    <lineage>
        <taxon>Eukaryota</taxon>
        <taxon>Metazoa</taxon>
        <taxon>Ecdysozoa</taxon>
        <taxon>Arthropoda</taxon>
        <taxon>Crustacea</taxon>
        <taxon>Multicrustacea</taxon>
        <taxon>Cirripedia</taxon>
        <taxon>Thoracica</taxon>
        <taxon>Thoracicalcarea</taxon>
        <taxon>Balanomorpha</taxon>
        <taxon>Balanoidea</taxon>
        <taxon>Balanidae</taxon>
        <taxon>Amphibalaninae</taxon>
        <taxon>Amphibalanus</taxon>
    </lineage>
</organism>
<evidence type="ECO:0000313" key="1">
    <source>
        <dbReference type="EMBL" id="KAF0300880.1"/>
    </source>
</evidence>
<dbReference type="PANTHER" id="PTHR28309">
    <property type="entry name" value="REQUIRED FOR EXCISION 1-B DOMAIN-CONTAINING PROTEIN"/>
    <property type="match status" value="1"/>
</dbReference>
<reference evidence="1 2" key="1">
    <citation type="submission" date="2019-07" db="EMBL/GenBank/DDBJ databases">
        <title>Draft genome assembly of a fouling barnacle, Amphibalanus amphitrite (Darwin, 1854): The first reference genome for Thecostraca.</title>
        <authorList>
            <person name="Kim W."/>
        </authorList>
    </citation>
    <scope>NUCLEOTIDE SEQUENCE [LARGE SCALE GENOMIC DNA]</scope>
    <source>
        <strain evidence="1">SNU_AA5</strain>
        <tissue evidence="1">Soma without cirri and trophi</tissue>
    </source>
</reference>
<comment type="caution">
    <text evidence="1">The sequence shown here is derived from an EMBL/GenBank/DDBJ whole genome shotgun (WGS) entry which is preliminary data.</text>
</comment>
<name>A0A6A4WB56_AMPAM</name>
<dbReference type="EMBL" id="VIIS01001223">
    <property type="protein sequence ID" value="KAF0300880.1"/>
    <property type="molecule type" value="Genomic_DNA"/>
</dbReference>
<dbReference type="Proteomes" id="UP000440578">
    <property type="component" value="Unassembled WGS sequence"/>
</dbReference>
<dbReference type="AlphaFoldDB" id="A0A6A4WB56"/>
<evidence type="ECO:0000313" key="2">
    <source>
        <dbReference type="Proteomes" id="UP000440578"/>
    </source>
</evidence>
<keyword evidence="2" id="KW-1185">Reference proteome</keyword>
<gene>
    <name evidence="1" type="primary">REX1BD</name>
    <name evidence="1" type="ORF">FJT64_026706</name>
</gene>
<sequence>MLTEDARQDVETFFKLHEERVRIYKKLESGHRDLLAAPADQGETSDGTTPATTDPFPAYRAAVAEATDGFSSVSQRVLALLARMRNQPTAQECTDAVERIQELERRKLQMTCEMQLLAFQQRQEPEDAVRERTLRHLRQQHATLIEDITDCLRTLRSELYD</sequence>
<protein>
    <submittedName>
        <fullName evidence="1">Required for excision 1-B domain-containing protein</fullName>
    </submittedName>
</protein>
<dbReference type="Pfam" id="PF14966">
    <property type="entry name" value="DNA_repr_REX1B"/>
    <property type="match status" value="1"/>
</dbReference>
<dbReference type="OrthoDB" id="434723at2759"/>
<proteinExistence type="predicted"/>
<accession>A0A6A4WB56</accession>
<dbReference type="InterPro" id="IPR039491">
    <property type="entry name" value="REX1-B"/>
</dbReference>
<dbReference type="PANTHER" id="PTHR28309:SF1">
    <property type="entry name" value="REQUIRED FOR EXCISION 1-B DOMAIN-CONTAINING PROTEIN"/>
    <property type="match status" value="1"/>
</dbReference>